<sequence length="172" mass="18833">MASCLTTRVPLKSLKHSLTMQSRTPNISAWILWSLIALALVGFTDSAFLLAKRVSGAPIPCFITSGCDAVSKSQHSVLFGVPLSAWGVIFYLGIGFLALIYIDTKNLLVGKLITFATTLGFLSSLYFIYVQKFLIKAFCVYCILSAIISTILFALGIIIWRKLKTDVAQLES</sequence>
<evidence type="ECO:0000256" key="1">
    <source>
        <dbReference type="ARBA" id="ARBA00004141"/>
    </source>
</evidence>
<dbReference type="GO" id="GO:0048038">
    <property type="term" value="F:quinone binding"/>
    <property type="evidence" value="ECO:0007669"/>
    <property type="project" value="UniProtKB-KW"/>
</dbReference>
<proteinExistence type="inferred from homology"/>
<dbReference type="PANTHER" id="PTHR34573">
    <property type="entry name" value="VKC DOMAIN-CONTAINING PROTEIN"/>
    <property type="match status" value="1"/>
</dbReference>
<reference evidence="13" key="1">
    <citation type="submission" date="2017-09" db="EMBL/GenBank/DDBJ databases">
        <title>Depth-based differentiation of microbial function through sediment-hosted aquifers and enrichment of novel symbionts in the deep terrestrial subsurface.</title>
        <authorList>
            <person name="Probst A.J."/>
            <person name="Ladd B."/>
            <person name="Jarett J.K."/>
            <person name="Geller-Mcgrath D.E."/>
            <person name="Sieber C.M.K."/>
            <person name="Emerson J.B."/>
            <person name="Anantharaman K."/>
            <person name="Thomas B.C."/>
            <person name="Malmstrom R."/>
            <person name="Stieglmeier M."/>
            <person name="Klingl A."/>
            <person name="Woyke T."/>
            <person name="Ryan C.M."/>
            <person name="Banfield J.F."/>
        </authorList>
    </citation>
    <scope>NUCLEOTIDE SEQUENCE [LARGE SCALE GENOMIC DNA]</scope>
</reference>
<gene>
    <name evidence="12" type="ORF">COY98_01090</name>
</gene>
<comment type="subcellular location">
    <subcellularLocation>
        <location evidence="1">Membrane</location>
        <topology evidence="1">Multi-pass membrane protein</topology>
    </subcellularLocation>
</comment>
<dbReference type="CDD" id="cd12916">
    <property type="entry name" value="VKOR_1"/>
    <property type="match status" value="1"/>
</dbReference>
<evidence type="ECO:0000313" key="13">
    <source>
        <dbReference type="Proteomes" id="UP000230732"/>
    </source>
</evidence>
<evidence type="ECO:0000259" key="11">
    <source>
        <dbReference type="SMART" id="SM00756"/>
    </source>
</evidence>
<keyword evidence="7 10" id="KW-0472">Membrane</keyword>
<feature type="domain" description="Vitamin K epoxide reductase" evidence="11">
    <location>
        <begin position="28"/>
        <end position="160"/>
    </location>
</feature>
<comment type="caution">
    <text evidence="12">The sequence shown here is derived from an EMBL/GenBank/DDBJ whole genome shotgun (WGS) entry which is preliminary data.</text>
</comment>
<feature type="transmembrane region" description="Helical" evidence="10">
    <location>
        <begin position="77"/>
        <end position="102"/>
    </location>
</feature>
<keyword evidence="9" id="KW-0676">Redox-active center</keyword>
<dbReference type="GO" id="GO:0016491">
    <property type="term" value="F:oxidoreductase activity"/>
    <property type="evidence" value="ECO:0007669"/>
    <property type="project" value="UniProtKB-KW"/>
</dbReference>
<dbReference type="InterPro" id="IPR012932">
    <property type="entry name" value="VKOR"/>
</dbReference>
<dbReference type="AlphaFoldDB" id="A0A2M7Q6C5"/>
<dbReference type="EMBL" id="PFKX01000026">
    <property type="protein sequence ID" value="PIY58625.1"/>
    <property type="molecule type" value="Genomic_DNA"/>
</dbReference>
<dbReference type="SMART" id="SM00756">
    <property type="entry name" value="VKc"/>
    <property type="match status" value="1"/>
</dbReference>
<evidence type="ECO:0000256" key="8">
    <source>
        <dbReference type="ARBA" id="ARBA00023157"/>
    </source>
</evidence>
<dbReference type="GO" id="GO:0016020">
    <property type="term" value="C:membrane"/>
    <property type="evidence" value="ECO:0007669"/>
    <property type="project" value="UniProtKB-SubCell"/>
</dbReference>
<comment type="similarity">
    <text evidence="2">Belongs to the VKOR family.</text>
</comment>
<evidence type="ECO:0000256" key="9">
    <source>
        <dbReference type="ARBA" id="ARBA00023284"/>
    </source>
</evidence>
<evidence type="ECO:0000256" key="7">
    <source>
        <dbReference type="ARBA" id="ARBA00023136"/>
    </source>
</evidence>
<evidence type="ECO:0000256" key="6">
    <source>
        <dbReference type="ARBA" id="ARBA00023002"/>
    </source>
</evidence>
<dbReference type="Proteomes" id="UP000230732">
    <property type="component" value="Unassembled WGS sequence"/>
</dbReference>
<protein>
    <recommendedName>
        <fullName evidence="11">Vitamin K epoxide reductase domain-containing protein</fullName>
    </recommendedName>
</protein>
<keyword evidence="3 10" id="KW-0812">Transmembrane</keyword>
<evidence type="ECO:0000256" key="5">
    <source>
        <dbReference type="ARBA" id="ARBA00022989"/>
    </source>
</evidence>
<feature type="transmembrane region" description="Helical" evidence="10">
    <location>
        <begin position="27"/>
        <end position="50"/>
    </location>
</feature>
<accession>A0A2M7Q6C5</accession>
<evidence type="ECO:0000256" key="2">
    <source>
        <dbReference type="ARBA" id="ARBA00006214"/>
    </source>
</evidence>
<dbReference type="PANTHER" id="PTHR34573:SF1">
    <property type="entry name" value="VITAMIN K EPOXIDE REDUCTASE DOMAIN-CONTAINING PROTEIN"/>
    <property type="match status" value="1"/>
</dbReference>
<evidence type="ECO:0000256" key="4">
    <source>
        <dbReference type="ARBA" id="ARBA00022719"/>
    </source>
</evidence>
<feature type="transmembrane region" description="Helical" evidence="10">
    <location>
        <begin position="138"/>
        <end position="160"/>
    </location>
</feature>
<dbReference type="Pfam" id="PF07884">
    <property type="entry name" value="VKOR"/>
    <property type="match status" value="1"/>
</dbReference>
<feature type="transmembrane region" description="Helical" evidence="10">
    <location>
        <begin position="108"/>
        <end position="129"/>
    </location>
</feature>
<organism evidence="12 13">
    <name type="scientific">Candidatus Yonathbacteria bacterium CG_4_10_14_0_8_um_filter_43_17</name>
    <dbReference type="NCBI Taxonomy" id="1975099"/>
    <lineage>
        <taxon>Bacteria</taxon>
        <taxon>Candidatus Yonathiibacteriota</taxon>
    </lineage>
</organism>
<keyword evidence="6" id="KW-0560">Oxidoreductase</keyword>
<dbReference type="InterPro" id="IPR038354">
    <property type="entry name" value="VKOR_sf"/>
</dbReference>
<dbReference type="InterPro" id="IPR044698">
    <property type="entry name" value="VKOR/LTO1"/>
</dbReference>
<keyword evidence="5 10" id="KW-1133">Transmembrane helix</keyword>
<keyword evidence="8" id="KW-1015">Disulfide bond</keyword>
<evidence type="ECO:0000256" key="10">
    <source>
        <dbReference type="SAM" id="Phobius"/>
    </source>
</evidence>
<name>A0A2M7Q6C5_9BACT</name>
<keyword evidence="4" id="KW-0874">Quinone</keyword>
<dbReference type="Gene3D" id="1.20.1440.130">
    <property type="entry name" value="VKOR domain"/>
    <property type="match status" value="1"/>
</dbReference>
<evidence type="ECO:0000256" key="3">
    <source>
        <dbReference type="ARBA" id="ARBA00022692"/>
    </source>
</evidence>
<evidence type="ECO:0000313" key="12">
    <source>
        <dbReference type="EMBL" id="PIY58625.1"/>
    </source>
</evidence>